<dbReference type="GO" id="GO:0006355">
    <property type="term" value="P:regulation of DNA-templated transcription"/>
    <property type="evidence" value="ECO:0007669"/>
    <property type="project" value="InterPro"/>
</dbReference>
<dbReference type="Proteomes" id="UP000680045">
    <property type="component" value="Unassembled WGS sequence"/>
</dbReference>
<sequence>MHNESHRKEYPFIFLNCEAYSAEQLEAEMFGYSGKSGKLGAFEAAHNGTLFIEAIGKMPLSLQAKLINVLKQKR</sequence>
<evidence type="ECO:0000313" key="4">
    <source>
        <dbReference type="EMBL" id="MBR8644922.1"/>
    </source>
</evidence>
<name>A0A941FRR1_9BACI</name>
<evidence type="ECO:0000313" key="5">
    <source>
        <dbReference type="Proteomes" id="UP000680045"/>
    </source>
</evidence>
<dbReference type="PANTHER" id="PTHR32071">
    <property type="entry name" value="TRANSCRIPTIONAL REGULATORY PROTEIN"/>
    <property type="match status" value="1"/>
</dbReference>
<dbReference type="EMBL" id="JAGTPW010000019">
    <property type="protein sequence ID" value="MBR8644922.1"/>
    <property type="molecule type" value="Genomic_DNA"/>
</dbReference>
<comment type="caution">
    <text evidence="4">The sequence shown here is derived from an EMBL/GenBank/DDBJ whole genome shotgun (WGS) entry which is preliminary data.</text>
</comment>
<protein>
    <submittedName>
        <fullName evidence="4">Sigma 54-interacting transcriptional regulator</fullName>
    </submittedName>
</protein>
<dbReference type="SUPFAM" id="SSF52540">
    <property type="entry name" value="P-loop containing nucleoside triphosphate hydrolases"/>
    <property type="match status" value="1"/>
</dbReference>
<evidence type="ECO:0000259" key="3">
    <source>
        <dbReference type="PROSITE" id="PS50045"/>
    </source>
</evidence>
<proteinExistence type="predicted"/>
<dbReference type="InterPro" id="IPR027417">
    <property type="entry name" value="P-loop_NTPase"/>
</dbReference>
<organism evidence="4 5">
    <name type="scientific">Peribacillus frigoritolerans</name>
    <dbReference type="NCBI Taxonomy" id="450367"/>
    <lineage>
        <taxon>Bacteria</taxon>
        <taxon>Bacillati</taxon>
        <taxon>Bacillota</taxon>
        <taxon>Bacilli</taxon>
        <taxon>Bacillales</taxon>
        <taxon>Bacillaceae</taxon>
        <taxon>Peribacillus</taxon>
    </lineage>
</organism>
<dbReference type="Pfam" id="PF00158">
    <property type="entry name" value="Sigma54_activat"/>
    <property type="match status" value="1"/>
</dbReference>
<dbReference type="CDD" id="cd00009">
    <property type="entry name" value="AAA"/>
    <property type="match status" value="1"/>
</dbReference>
<evidence type="ECO:0000256" key="2">
    <source>
        <dbReference type="ARBA" id="ARBA00022840"/>
    </source>
</evidence>
<dbReference type="AlphaFoldDB" id="A0A941FRR1"/>
<accession>A0A941FRR1</accession>
<gene>
    <name evidence="4" type="ORF">KEH51_12800</name>
</gene>
<dbReference type="InterPro" id="IPR002078">
    <property type="entry name" value="Sigma_54_int"/>
</dbReference>
<evidence type="ECO:0000256" key="1">
    <source>
        <dbReference type="ARBA" id="ARBA00022741"/>
    </source>
</evidence>
<keyword evidence="2" id="KW-0067">ATP-binding</keyword>
<dbReference type="PROSITE" id="PS50045">
    <property type="entry name" value="SIGMA54_INTERACT_4"/>
    <property type="match status" value="1"/>
</dbReference>
<keyword evidence="1" id="KW-0547">Nucleotide-binding</keyword>
<dbReference type="Gene3D" id="3.40.50.300">
    <property type="entry name" value="P-loop containing nucleotide triphosphate hydrolases"/>
    <property type="match status" value="1"/>
</dbReference>
<feature type="domain" description="Sigma-54 factor interaction" evidence="3">
    <location>
        <begin position="1"/>
        <end position="74"/>
    </location>
</feature>
<reference evidence="4" key="1">
    <citation type="submission" date="2021-04" db="EMBL/GenBank/DDBJ databases">
        <title>Whole genome sequencing of Enterococci isolates from hospitalized patients.</title>
        <authorList>
            <person name="Ogoti B.M."/>
            <person name="Onyambu F.G."/>
        </authorList>
    </citation>
    <scope>NUCLEOTIDE SEQUENCE</scope>
    <source>
        <strain evidence="4">242</strain>
    </source>
</reference>
<dbReference type="GO" id="GO:0005524">
    <property type="term" value="F:ATP binding"/>
    <property type="evidence" value="ECO:0007669"/>
    <property type="project" value="UniProtKB-KW"/>
</dbReference>